<dbReference type="Pfam" id="PF05193">
    <property type="entry name" value="Peptidase_M16_C"/>
    <property type="match status" value="2"/>
</dbReference>
<gene>
    <name evidence="7" type="ORF">JBF11_04435</name>
</gene>
<dbReference type="PANTHER" id="PTHR11851">
    <property type="entry name" value="METALLOPROTEASE"/>
    <property type="match status" value="1"/>
</dbReference>
<protein>
    <submittedName>
        <fullName evidence="7">Insulinase family protein</fullName>
    </submittedName>
</protein>
<sequence length="874" mass="98646">MKKIILTLLFSFLFHFQPAQANEYPHISQLQNGLTVLIKEDHRFPIVSTRLYVRSGSSNEKQDKLGIAHLLEHMLFKGTKTHPKGIDFIVENEGGDLNAYTSYDRTVYYNDMPSQKWRLSLEAIQGLAFEPILRRQQLNEEREVVIAELRQRGDMPETKLLHLSTSSTLHGTPYANPVIGTVETLKSITTQDIQEYIKANYNPNNMLLVVAGDIDRNDVLKEASKRFGQYKNSGIIQKKRPLSLEEVQALARGTQVNMEKGSWNKSYVNISFPVSHEASPDSSALLILCMLLSFDDNALLQQEFIYKEKIADTIAAYPMFFETVGQFNIYAELDEKNIPQFIEKISKFFAKLNADTFSDTEYEQIKTMLENLHWKKAETIQSLATTYGDNYFNNPTDPLAENALQQIYLTNKESVDTVIQRYLRPTALNLSLILPDTAKINKEELVKTIEKNWQAPKTNAEQSKQTENKTEVIETKNKTVILMQDNHIPFMSVDVSYLGGESLLPFVGAKNKEALPALTARLLTMGTSKKDYKELTRYLSERDLYLSASSGTLSFQISAGGHKRHAKEIIGLLAETVKKPAFSKKDLKHIQIEQIAAIRKNEDSVVTSMMTKLPGFLYPNHVYGNNKIGTEAGVSAVTVKDIKKYWAVQKEQRVVISVAGDFDKEEVLAALAELPAPNPREIQISNPKWTDEKSFETVVEGRNQDLTLLIFPAVALDHPDAPALEILNSALQGFNGILYQELREKRNLGYSAFPLLLQSEHTGFIAYGIIAAPEHKQSIEEQFKAITKTLRTQGIDKTTFNRAKASVQMNFINNQQKVQSRASSAANAVLFERSPNYSQEHLQKLLNVSLDDINACIKKYLVLDKAYTAHSGSK</sequence>
<name>A0ABY5Y2Y2_9BACT</name>
<dbReference type="InterPro" id="IPR050361">
    <property type="entry name" value="MPP/UQCRC_Complex"/>
</dbReference>
<dbReference type="PROSITE" id="PS00143">
    <property type="entry name" value="INSULINASE"/>
    <property type="match status" value="1"/>
</dbReference>
<feature type="domain" description="Peptidase M16 C-terminal" evidence="6">
    <location>
        <begin position="638"/>
        <end position="806"/>
    </location>
</feature>
<keyword evidence="4" id="KW-0732">Signal</keyword>
<dbReference type="Gene3D" id="3.30.830.10">
    <property type="entry name" value="Metalloenzyme, LuxS/M16 peptidase-like"/>
    <property type="match status" value="4"/>
</dbReference>
<dbReference type="InterPro" id="IPR011765">
    <property type="entry name" value="Pept_M16_N"/>
</dbReference>
<comment type="cofactor">
    <cofactor evidence="1">
        <name>Zn(2+)</name>
        <dbReference type="ChEBI" id="CHEBI:29105"/>
    </cofactor>
</comment>
<reference evidence="7" key="1">
    <citation type="submission" date="2020-12" db="EMBL/GenBank/DDBJ databases">
        <title>Taurinivorans muris gen. nov., sp. nov., fundamental and realized metabolic niche of a ubiquitous sulfidogenic bacterium in the murine intestine.</title>
        <authorList>
            <person name="Ye H."/>
            <person name="Hanson B.T."/>
            <person name="Loy A."/>
        </authorList>
    </citation>
    <scope>NUCLEOTIDE SEQUENCE</scope>
    <source>
        <strain evidence="7">LT0009</strain>
    </source>
</reference>
<dbReference type="InterPro" id="IPR001431">
    <property type="entry name" value="Pept_M16_Zn_BS"/>
</dbReference>
<dbReference type="EMBL" id="CP065938">
    <property type="protein sequence ID" value="UWX06559.1"/>
    <property type="molecule type" value="Genomic_DNA"/>
</dbReference>
<evidence type="ECO:0000259" key="5">
    <source>
        <dbReference type="Pfam" id="PF00675"/>
    </source>
</evidence>
<dbReference type="InterPro" id="IPR011249">
    <property type="entry name" value="Metalloenz_LuxS/M16"/>
</dbReference>
<evidence type="ECO:0000256" key="4">
    <source>
        <dbReference type="SAM" id="SignalP"/>
    </source>
</evidence>
<proteinExistence type="inferred from homology"/>
<dbReference type="InterPro" id="IPR007863">
    <property type="entry name" value="Peptidase_M16_C"/>
</dbReference>
<dbReference type="SUPFAM" id="SSF63411">
    <property type="entry name" value="LuxS/MPP-like metallohydrolase"/>
    <property type="match status" value="4"/>
</dbReference>
<comment type="similarity">
    <text evidence="2 3">Belongs to the peptidase M16 family.</text>
</comment>
<accession>A0ABY5Y2Y2</accession>
<keyword evidence="8" id="KW-1185">Reference proteome</keyword>
<evidence type="ECO:0000256" key="3">
    <source>
        <dbReference type="RuleBase" id="RU004447"/>
    </source>
</evidence>
<feature type="domain" description="Peptidase M16 N-terminal" evidence="5">
    <location>
        <begin position="36"/>
        <end position="181"/>
    </location>
</feature>
<feature type="domain" description="Peptidase M16 C-terminal" evidence="6">
    <location>
        <begin position="187"/>
        <end position="369"/>
    </location>
</feature>
<evidence type="ECO:0000313" key="8">
    <source>
        <dbReference type="Proteomes" id="UP001058120"/>
    </source>
</evidence>
<evidence type="ECO:0000256" key="2">
    <source>
        <dbReference type="ARBA" id="ARBA00007261"/>
    </source>
</evidence>
<dbReference type="RefSeq" id="WP_334316171.1">
    <property type="nucleotide sequence ID" value="NZ_CP065938.1"/>
</dbReference>
<dbReference type="PANTHER" id="PTHR11851:SF49">
    <property type="entry name" value="MITOCHONDRIAL-PROCESSING PEPTIDASE SUBUNIT ALPHA"/>
    <property type="match status" value="1"/>
</dbReference>
<evidence type="ECO:0000313" key="7">
    <source>
        <dbReference type="EMBL" id="UWX06559.1"/>
    </source>
</evidence>
<organism evidence="7 8">
    <name type="scientific">Taurinivorans muris</name>
    <dbReference type="NCBI Taxonomy" id="2787751"/>
    <lineage>
        <taxon>Bacteria</taxon>
        <taxon>Pseudomonadati</taxon>
        <taxon>Thermodesulfobacteriota</taxon>
        <taxon>Desulfovibrionia</taxon>
        <taxon>Desulfovibrionales</taxon>
        <taxon>Desulfovibrionaceae</taxon>
        <taxon>Taurinivorans</taxon>
    </lineage>
</organism>
<feature type="chain" id="PRO_5046840407" evidence="4">
    <location>
        <begin position="22"/>
        <end position="874"/>
    </location>
</feature>
<evidence type="ECO:0000256" key="1">
    <source>
        <dbReference type="ARBA" id="ARBA00001947"/>
    </source>
</evidence>
<dbReference type="Pfam" id="PF00675">
    <property type="entry name" value="Peptidase_M16"/>
    <property type="match status" value="1"/>
</dbReference>
<feature type="signal peptide" evidence="4">
    <location>
        <begin position="1"/>
        <end position="21"/>
    </location>
</feature>
<dbReference type="Proteomes" id="UP001058120">
    <property type="component" value="Chromosome"/>
</dbReference>
<evidence type="ECO:0000259" key="6">
    <source>
        <dbReference type="Pfam" id="PF05193"/>
    </source>
</evidence>